<proteinExistence type="predicted"/>
<feature type="transmembrane region" description="Helical" evidence="1">
    <location>
        <begin position="102"/>
        <end position="123"/>
    </location>
</feature>
<feature type="transmembrane region" description="Helical" evidence="1">
    <location>
        <begin position="28"/>
        <end position="54"/>
    </location>
</feature>
<keyword evidence="1" id="KW-0812">Transmembrane</keyword>
<accession>A0A449BED7</accession>
<keyword evidence="3" id="KW-1185">Reference proteome</keyword>
<evidence type="ECO:0000313" key="3">
    <source>
        <dbReference type="Proteomes" id="UP000289841"/>
    </source>
</evidence>
<name>A0A449BED7_HAPAX</name>
<keyword evidence="1" id="KW-0472">Membrane</keyword>
<feature type="transmembrane region" description="Helical" evidence="1">
    <location>
        <begin position="60"/>
        <end position="81"/>
    </location>
</feature>
<evidence type="ECO:0000313" key="2">
    <source>
        <dbReference type="EMBL" id="VEU80797.1"/>
    </source>
</evidence>
<dbReference type="STRING" id="1278311.GCA_000428705_00177"/>
<organism evidence="2 3">
    <name type="scientific">Haploplasma axanthum</name>
    <name type="common">Acholeplasma axanthum</name>
    <dbReference type="NCBI Taxonomy" id="29552"/>
    <lineage>
        <taxon>Bacteria</taxon>
        <taxon>Bacillati</taxon>
        <taxon>Mycoplasmatota</taxon>
        <taxon>Mollicutes</taxon>
        <taxon>Acholeplasmatales</taxon>
        <taxon>Acholeplasmataceae</taxon>
        <taxon>Haploplasma</taxon>
    </lineage>
</organism>
<dbReference type="EMBL" id="LR215048">
    <property type="protein sequence ID" value="VEU80797.1"/>
    <property type="molecule type" value="Genomic_DNA"/>
</dbReference>
<dbReference type="Proteomes" id="UP000289841">
    <property type="component" value="Chromosome"/>
</dbReference>
<sequence>MIKKLSYLMSEYKTLKTKMDSTTTTKDVLLATIWSIAINLVIYLIPVLLVYNLFIFDSLIILLKIIIFILVICFSFTYQFIYIKVIRTYYERLEQMNFKLLIIFDSILTASILVIFTAVVMSLL</sequence>
<dbReference type="KEGG" id="aaxa:NCTC10138_01182"/>
<reference evidence="2 3" key="1">
    <citation type="submission" date="2019-01" db="EMBL/GenBank/DDBJ databases">
        <authorList>
            <consortium name="Pathogen Informatics"/>
        </authorList>
    </citation>
    <scope>NUCLEOTIDE SEQUENCE [LARGE SCALE GENOMIC DNA]</scope>
    <source>
        <strain evidence="2 3">NCTC10138</strain>
    </source>
</reference>
<dbReference type="RefSeq" id="WP_026391065.1">
    <property type="nucleotide sequence ID" value="NZ_LR215048.1"/>
</dbReference>
<gene>
    <name evidence="2" type="ORF">NCTC10138_01182</name>
</gene>
<protein>
    <submittedName>
        <fullName evidence="2">Uncharacterized protein</fullName>
    </submittedName>
</protein>
<evidence type="ECO:0000256" key="1">
    <source>
        <dbReference type="SAM" id="Phobius"/>
    </source>
</evidence>
<dbReference type="AlphaFoldDB" id="A0A449BED7"/>
<keyword evidence="1" id="KW-1133">Transmembrane helix</keyword>